<organism evidence="4 5">
    <name type="scientific">Saxophila tyrrhenica</name>
    <dbReference type="NCBI Taxonomy" id="1690608"/>
    <lineage>
        <taxon>Eukaryota</taxon>
        <taxon>Fungi</taxon>
        <taxon>Dikarya</taxon>
        <taxon>Ascomycota</taxon>
        <taxon>Pezizomycotina</taxon>
        <taxon>Dothideomycetes</taxon>
        <taxon>Dothideomycetidae</taxon>
        <taxon>Mycosphaerellales</taxon>
        <taxon>Extremaceae</taxon>
        <taxon>Saxophila</taxon>
    </lineage>
</organism>
<dbReference type="EMBL" id="JAVRRT010000005">
    <property type="protein sequence ID" value="KAK5171830.1"/>
    <property type="molecule type" value="Genomic_DNA"/>
</dbReference>
<keyword evidence="2" id="KW-0539">Nucleus</keyword>
<feature type="region of interest" description="Disordered" evidence="3">
    <location>
        <begin position="1"/>
        <end position="322"/>
    </location>
</feature>
<evidence type="ECO:0000313" key="5">
    <source>
        <dbReference type="Proteomes" id="UP001337655"/>
    </source>
</evidence>
<evidence type="ECO:0000256" key="2">
    <source>
        <dbReference type="ARBA" id="ARBA00023242"/>
    </source>
</evidence>
<feature type="compositionally biased region" description="Low complexity" evidence="3">
    <location>
        <begin position="141"/>
        <end position="161"/>
    </location>
</feature>
<dbReference type="CDD" id="cd00067">
    <property type="entry name" value="GAL4"/>
    <property type="match status" value="1"/>
</dbReference>
<feature type="region of interest" description="Disordered" evidence="3">
    <location>
        <begin position="901"/>
        <end position="922"/>
    </location>
</feature>
<feature type="compositionally biased region" description="Polar residues" evidence="3">
    <location>
        <begin position="901"/>
        <end position="915"/>
    </location>
</feature>
<feature type="compositionally biased region" description="Low complexity" evidence="3">
    <location>
        <begin position="754"/>
        <end position="768"/>
    </location>
</feature>
<dbReference type="RefSeq" id="XP_064660674.1">
    <property type="nucleotide sequence ID" value="XM_064800723.1"/>
</dbReference>
<feature type="compositionally biased region" description="Basic and acidic residues" evidence="3">
    <location>
        <begin position="71"/>
        <end position="87"/>
    </location>
</feature>
<feature type="compositionally biased region" description="Polar residues" evidence="3">
    <location>
        <begin position="162"/>
        <end position="172"/>
    </location>
</feature>
<accession>A0AAV9PE15</accession>
<dbReference type="PANTHER" id="PTHR37534">
    <property type="entry name" value="TRANSCRIPTIONAL ACTIVATOR PROTEIN UGA3"/>
    <property type="match status" value="1"/>
</dbReference>
<feature type="compositionally biased region" description="Basic and acidic residues" evidence="3">
    <location>
        <begin position="43"/>
        <end position="54"/>
    </location>
</feature>
<feature type="compositionally biased region" description="Low complexity" evidence="3">
    <location>
        <begin position="223"/>
        <end position="234"/>
    </location>
</feature>
<evidence type="ECO:0000256" key="1">
    <source>
        <dbReference type="ARBA" id="ARBA00004123"/>
    </source>
</evidence>
<dbReference type="InterPro" id="IPR001138">
    <property type="entry name" value="Zn2Cys6_DnaBD"/>
</dbReference>
<feature type="compositionally biased region" description="Polar residues" evidence="3">
    <location>
        <begin position="115"/>
        <end position="125"/>
    </location>
</feature>
<feature type="region of interest" description="Disordered" evidence="3">
    <location>
        <begin position="680"/>
        <end position="705"/>
    </location>
</feature>
<feature type="region of interest" description="Disordered" evidence="3">
    <location>
        <begin position="617"/>
        <end position="638"/>
    </location>
</feature>
<feature type="compositionally biased region" description="Polar residues" evidence="3">
    <location>
        <begin position="1"/>
        <end position="14"/>
    </location>
</feature>
<dbReference type="PANTHER" id="PTHR37534:SF9">
    <property type="entry name" value="ZN(II)2CYS6 TRANSCRIPTION FACTOR (EUROFUNG)"/>
    <property type="match status" value="1"/>
</dbReference>
<feature type="compositionally biased region" description="Polar residues" evidence="3">
    <location>
        <begin position="690"/>
        <end position="705"/>
    </location>
</feature>
<feature type="compositionally biased region" description="Low complexity" evidence="3">
    <location>
        <begin position="241"/>
        <end position="257"/>
    </location>
</feature>
<dbReference type="GO" id="GO:0000976">
    <property type="term" value="F:transcription cis-regulatory region binding"/>
    <property type="evidence" value="ECO:0007669"/>
    <property type="project" value="TreeGrafter"/>
</dbReference>
<dbReference type="GO" id="GO:0000981">
    <property type="term" value="F:DNA-binding transcription factor activity, RNA polymerase II-specific"/>
    <property type="evidence" value="ECO:0007669"/>
    <property type="project" value="InterPro"/>
</dbReference>
<feature type="compositionally biased region" description="Polar residues" evidence="3">
    <location>
        <begin position="735"/>
        <end position="744"/>
    </location>
</feature>
<dbReference type="Pfam" id="PF11951">
    <property type="entry name" value="Fungal_trans_2"/>
    <property type="match status" value="1"/>
</dbReference>
<reference evidence="4 5" key="1">
    <citation type="submission" date="2023-08" db="EMBL/GenBank/DDBJ databases">
        <title>Black Yeasts Isolated from many extreme environments.</title>
        <authorList>
            <person name="Coleine C."/>
            <person name="Stajich J.E."/>
            <person name="Selbmann L."/>
        </authorList>
    </citation>
    <scope>NUCLEOTIDE SEQUENCE [LARGE SCALE GENOMIC DNA]</scope>
    <source>
        <strain evidence="4 5">CCFEE 5935</strain>
    </source>
</reference>
<protein>
    <submittedName>
        <fullName evidence="4">Uncharacterized protein</fullName>
    </submittedName>
</protein>
<feature type="region of interest" description="Disordered" evidence="3">
    <location>
        <begin position="735"/>
        <end position="774"/>
    </location>
</feature>
<dbReference type="GO" id="GO:0045944">
    <property type="term" value="P:positive regulation of transcription by RNA polymerase II"/>
    <property type="evidence" value="ECO:0007669"/>
    <property type="project" value="TreeGrafter"/>
</dbReference>
<dbReference type="InterPro" id="IPR021858">
    <property type="entry name" value="Fun_TF"/>
</dbReference>
<comment type="subcellular location">
    <subcellularLocation>
        <location evidence="1">Nucleus</location>
    </subcellularLocation>
</comment>
<keyword evidence="5" id="KW-1185">Reference proteome</keyword>
<dbReference type="Proteomes" id="UP001337655">
    <property type="component" value="Unassembled WGS sequence"/>
</dbReference>
<gene>
    <name evidence="4" type="ORF">LTR77_003466</name>
</gene>
<sequence length="1294" mass="141748">MPYAKTSQESSSNVSAQQTSAADAAATNKLKRRSLLPQFNRKCSSDDKVELGIREEDEDCKSRPSSGSTRDSSERSGRRGIDEDRKAMPPPSRLSRPTSMVPPRGASMYARTHSKAQSGSETTSVTREDTEEDLEAARAQSLAALTGAAPPAPQQQTTSGSSLQRTGSTRLPQSPRAGGPAIPSRTTSNRTSQSHSRTISSALASAGGTSIAGKRSSMVKARAPSNADQVADAAAPPPSPRSSISSVTSRPRPSSQVGGEQVSPPRANGTGRPRPTSQMMPPPARPAFSTYQQHYSPAKAALPKPPVPSGKAPKPTSAPESSMDMTFDVAKQQIELLQLSLMHQASSKCMQEYTASARRKLGKKHTKLRKDYEGIRATELVQQRTANLSALETWCRDPSMLVENLQILSLVYSDLTSLIGDGSRHADMVSMFELWMNEAEAPEAGTFLQPLPDDWRTAHASLALKLRSVQRNLRVLPPPSDTSDSSSGLAVVLKGCETLVDGMLRELEMMMKLEKELLTRDRSRLEEDVKVLVLDDLKCSEETPVCAQCTKANRECLPASGVTFRHQQNPSMNGADHGEGSLKNFYGYRETFAKATTWVDVPKDLTFVHTNNPYEDEENGQYMGEVDNSFHTPAGAKANQAAANDEEYELARQLAQAAYPAYATQGLEALSAVASRDQYSYAPPPAPMGQQDQQLSGASPQSVQANASRNLDHILNPASGSGNIDPRLHSELATSPTLATNPQPDRTPEHVRTASYSSSYRRPSLRAAKGPDERHFDRRQAVESPELGFLLRDFSERCGLWMDLFDLNLFFATAVPVLSVKCPLLMYSCVALSAKSLARVGGRRPVMGGQVEPSRRSKIESWPDPEMADTDWYNKAREYYDLAVSLLRQALAGGVRPLTSSFPEHASPSSITAAQRQPLPTPDSDELVAATAILCVYEFLDASTPEWSRHLDGAKSLFDIANDRMMHLTQPPSPNYSRTPASHVSSNADLTRRWFSPGRKAVFWCFARQDMLSAFINNTHTRLDTFDLDLWRGAGLKITSDGFICPSNSQQPDYHPDNAMSDDMVSNGLVWLMAKLVNFIAAGDAVPEGLSPFGLGMRQRELLEYWEKLDSHLRAWHDGLPDSFHPTAVLSPQTHTEIEEKWYPRPLCASSAQWWHFARIQLLHNKPHVTTATAPSATRPGFGNVVPGNSLAARHASYSSILQQSREHAKEIVAIGLGRSDEGARVHSVQPLWSAGLVLGGTNHEDVSDETWMWRRSVVSQLRGIEHDMGWASGYRVQSLLELWGLSSDWGEEG</sequence>
<evidence type="ECO:0000256" key="3">
    <source>
        <dbReference type="SAM" id="MobiDB-lite"/>
    </source>
</evidence>
<proteinExistence type="predicted"/>
<evidence type="ECO:0000313" key="4">
    <source>
        <dbReference type="EMBL" id="KAK5171830.1"/>
    </source>
</evidence>
<feature type="compositionally biased region" description="Low complexity" evidence="3">
    <location>
        <begin position="15"/>
        <end position="27"/>
    </location>
</feature>
<comment type="caution">
    <text evidence="4">The sequence shown here is derived from an EMBL/GenBank/DDBJ whole genome shotgun (WGS) entry which is preliminary data.</text>
</comment>
<dbReference type="GO" id="GO:0005634">
    <property type="term" value="C:nucleus"/>
    <property type="evidence" value="ECO:0007669"/>
    <property type="project" value="UniProtKB-SubCell"/>
</dbReference>
<name>A0AAV9PE15_9PEZI</name>
<dbReference type="GO" id="GO:0008270">
    <property type="term" value="F:zinc ion binding"/>
    <property type="evidence" value="ECO:0007669"/>
    <property type="project" value="InterPro"/>
</dbReference>
<dbReference type="GeneID" id="89924813"/>
<feature type="compositionally biased region" description="Polar residues" evidence="3">
    <location>
        <begin position="184"/>
        <end position="203"/>
    </location>
</feature>